<dbReference type="Proteomes" id="UP000252118">
    <property type="component" value="Unassembled WGS sequence"/>
</dbReference>
<name>A0A366EW27_9BACI</name>
<dbReference type="EMBL" id="QNRJ01000003">
    <property type="protein sequence ID" value="RBP06126.1"/>
    <property type="molecule type" value="Genomic_DNA"/>
</dbReference>
<comment type="caution">
    <text evidence="1">The sequence shown here is derived from an EMBL/GenBank/DDBJ whole genome shotgun (WGS) entry which is preliminary data.</text>
</comment>
<organism evidence="1 2">
    <name type="scientific">Rossellomorea aquimaris</name>
    <dbReference type="NCBI Taxonomy" id="189382"/>
    <lineage>
        <taxon>Bacteria</taxon>
        <taxon>Bacillati</taxon>
        <taxon>Bacillota</taxon>
        <taxon>Bacilli</taxon>
        <taxon>Bacillales</taxon>
        <taxon>Bacillaceae</taxon>
        <taxon>Rossellomorea</taxon>
    </lineage>
</organism>
<sequence length="76" mass="8479">MLWSLFISSRIVEGPLGNIPTKNVNARENGLMKSLYFPGNSTFYKFRISLFILKNLSTHGDLDGSTSPRFNILGKG</sequence>
<evidence type="ECO:0000313" key="2">
    <source>
        <dbReference type="Proteomes" id="UP000252118"/>
    </source>
</evidence>
<dbReference type="AlphaFoldDB" id="A0A366EW27"/>
<evidence type="ECO:0000313" key="1">
    <source>
        <dbReference type="EMBL" id="RBP06126.1"/>
    </source>
</evidence>
<proteinExistence type="predicted"/>
<protein>
    <submittedName>
        <fullName evidence="1">Uncharacterized protein</fullName>
    </submittedName>
</protein>
<reference evidence="1 2" key="1">
    <citation type="submission" date="2018-06" db="EMBL/GenBank/DDBJ databases">
        <title>Freshwater and sediment microbial communities from various areas in North America, analyzing microbe dynamics in response to fracking.</title>
        <authorList>
            <person name="Lamendella R."/>
        </authorList>
    </citation>
    <scope>NUCLEOTIDE SEQUENCE [LARGE SCALE GENOMIC DNA]</scope>
    <source>
        <strain evidence="1 2">97B</strain>
    </source>
</reference>
<accession>A0A366EW27</accession>
<gene>
    <name evidence="1" type="ORF">DET59_103257</name>
</gene>